<dbReference type="EMBL" id="DVMX01000080">
    <property type="protein sequence ID" value="HIU41708.1"/>
    <property type="molecule type" value="Genomic_DNA"/>
</dbReference>
<evidence type="ECO:0000313" key="2">
    <source>
        <dbReference type="Proteomes" id="UP000824082"/>
    </source>
</evidence>
<reference evidence="1" key="1">
    <citation type="submission" date="2020-10" db="EMBL/GenBank/DDBJ databases">
        <authorList>
            <person name="Gilroy R."/>
        </authorList>
    </citation>
    <scope>NUCLEOTIDE SEQUENCE</scope>
    <source>
        <strain evidence="1">4509</strain>
    </source>
</reference>
<name>A0A9D1IQK0_9FIRM</name>
<proteinExistence type="predicted"/>
<organism evidence="1 2">
    <name type="scientific">Candidatus Egerieicola faecale</name>
    <dbReference type="NCBI Taxonomy" id="2840774"/>
    <lineage>
        <taxon>Bacteria</taxon>
        <taxon>Bacillati</taxon>
        <taxon>Bacillota</taxon>
        <taxon>Clostridia</taxon>
        <taxon>Eubacteriales</taxon>
        <taxon>Oscillospiraceae</taxon>
        <taxon>Oscillospiraceae incertae sedis</taxon>
        <taxon>Candidatus Egerieicola</taxon>
    </lineage>
</organism>
<reference evidence="1" key="2">
    <citation type="journal article" date="2021" name="PeerJ">
        <title>Extensive microbial diversity within the chicken gut microbiome revealed by metagenomics and culture.</title>
        <authorList>
            <person name="Gilroy R."/>
            <person name="Ravi A."/>
            <person name="Getino M."/>
            <person name="Pursley I."/>
            <person name="Horton D.L."/>
            <person name="Alikhan N.F."/>
            <person name="Baker D."/>
            <person name="Gharbi K."/>
            <person name="Hall N."/>
            <person name="Watson M."/>
            <person name="Adriaenssens E.M."/>
            <person name="Foster-Nyarko E."/>
            <person name="Jarju S."/>
            <person name="Secka A."/>
            <person name="Antonio M."/>
            <person name="Oren A."/>
            <person name="Chaudhuri R.R."/>
            <person name="La Ragione R."/>
            <person name="Hildebrand F."/>
            <person name="Pallen M.J."/>
        </authorList>
    </citation>
    <scope>NUCLEOTIDE SEQUENCE</scope>
    <source>
        <strain evidence="1">4509</strain>
    </source>
</reference>
<dbReference type="AlphaFoldDB" id="A0A9D1IQK0"/>
<accession>A0A9D1IQK0</accession>
<protein>
    <submittedName>
        <fullName evidence="1">Uncharacterized protein</fullName>
    </submittedName>
</protein>
<dbReference type="Proteomes" id="UP000824082">
    <property type="component" value="Unassembled WGS sequence"/>
</dbReference>
<sequence>MKDQEKDPILHLPVTGYMEKQPDGSYKLNEEKSEWADIPASTVAAFLIEKFGWDAILKGGDAR</sequence>
<evidence type="ECO:0000313" key="1">
    <source>
        <dbReference type="EMBL" id="HIU41708.1"/>
    </source>
</evidence>
<gene>
    <name evidence="1" type="ORF">IAD19_04065</name>
</gene>
<comment type="caution">
    <text evidence="1">The sequence shown here is derived from an EMBL/GenBank/DDBJ whole genome shotgun (WGS) entry which is preliminary data.</text>
</comment>